<gene>
    <name evidence="1" type="ORF">PN492_10950</name>
</gene>
<accession>A0ABT5A540</accession>
<keyword evidence="2" id="KW-1185">Reference proteome</keyword>
<dbReference type="EMBL" id="JAQMTU010000065">
    <property type="protein sequence ID" value="MDB9487057.1"/>
    <property type="molecule type" value="Genomic_DNA"/>
</dbReference>
<proteinExistence type="predicted"/>
<dbReference type="Proteomes" id="UP001212123">
    <property type="component" value="Unassembled WGS sequence"/>
</dbReference>
<evidence type="ECO:0000313" key="1">
    <source>
        <dbReference type="EMBL" id="MDB9487057.1"/>
    </source>
</evidence>
<comment type="caution">
    <text evidence="1">The sequence shown here is derived from an EMBL/GenBank/DDBJ whole genome shotgun (WGS) entry which is preliminary data.</text>
</comment>
<organism evidence="1 2">
    <name type="scientific">Dolichospermum circinale CS-537/01</name>
    <dbReference type="NCBI Taxonomy" id="3021739"/>
    <lineage>
        <taxon>Bacteria</taxon>
        <taxon>Bacillati</taxon>
        <taxon>Cyanobacteriota</taxon>
        <taxon>Cyanophyceae</taxon>
        <taxon>Nostocales</taxon>
        <taxon>Aphanizomenonaceae</taxon>
        <taxon>Dolichospermum</taxon>
        <taxon>Dolichospermum circinale</taxon>
    </lineage>
</organism>
<evidence type="ECO:0000313" key="2">
    <source>
        <dbReference type="Proteomes" id="UP001212123"/>
    </source>
</evidence>
<name>A0ABT5A540_9CYAN</name>
<reference evidence="1 2" key="1">
    <citation type="submission" date="2023-01" db="EMBL/GenBank/DDBJ databases">
        <title>Genomes from the Australian National Cyanobacteria Reference Collection.</title>
        <authorList>
            <person name="Willis A."/>
            <person name="Lee E.M.F."/>
        </authorList>
    </citation>
    <scope>NUCLEOTIDE SEQUENCE [LARGE SCALE GENOMIC DNA]</scope>
    <source>
        <strain evidence="1 2">CS-537/01</strain>
    </source>
</reference>
<sequence>MGIAYQDSQQLNLAYDTFKSAIATVEDLRVEIISGEESKRKQAEEWNKLFVRMVEVCLGLGKEREAISYIERSKTRNLVELIAEKVDFTPIQYPGIQNLLDEKTAIIQFYIFKGCFRAFIITKNNDKPTLPSINSIIPC</sequence>
<protein>
    <submittedName>
        <fullName evidence="1">Uncharacterized protein</fullName>
    </submittedName>
</protein>
<dbReference type="RefSeq" id="WP_271805540.1">
    <property type="nucleotide sequence ID" value="NZ_JAQMTU010000065.1"/>
</dbReference>